<dbReference type="Proteomes" id="UP000321750">
    <property type="component" value="Unassembled WGS sequence"/>
</dbReference>
<protein>
    <submittedName>
        <fullName evidence="1">Uncharacterized protein</fullName>
    </submittedName>
</protein>
<accession>A0A512JNJ9</accession>
<gene>
    <name evidence="1" type="ORF">MGN01_33570</name>
</gene>
<organism evidence="1 2">
    <name type="scientific">Methylobacterium gnaphalii</name>
    <dbReference type="NCBI Taxonomy" id="1010610"/>
    <lineage>
        <taxon>Bacteria</taxon>
        <taxon>Pseudomonadati</taxon>
        <taxon>Pseudomonadota</taxon>
        <taxon>Alphaproteobacteria</taxon>
        <taxon>Hyphomicrobiales</taxon>
        <taxon>Methylobacteriaceae</taxon>
        <taxon>Methylobacterium</taxon>
    </lineage>
</organism>
<proteinExistence type="predicted"/>
<evidence type="ECO:0000313" key="2">
    <source>
        <dbReference type="Proteomes" id="UP000321750"/>
    </source>
</evidence>
<keyword evidence="2" id="KW-1185">Reference proteome</keyword>
<comment type="caution">
    <text evidence="1">The sequence shown here is derived from an EMBL/GenBank/DDBJ whole genome shotgun (WGS) entry which is preliminary data.</text>
</comment>
<dbReference type="AlphaFoldDB" id="A0A512JNJ9"/>
<evidence type="ECO:0000313" key="1">
    <source>
        <dbReference type="EMBL" id="GEP11512.1"/>
    </source>
</evidence>
<reference evidence="1 2" key="1">
    <citation type="submission" date="2019-07" db="EMBL/GenBank/DDBJ databases">
        <title>Whole genome shotgun sequence of Methylobacterium gnaphalii NBRC 107716.</title>
        <authorList>
            <person name="Hosoyama A."/>
            <person name="Uohara A."/>
            <person name="Ohji S."/>
            <person name="Ichikawa N."/>
        </authorList>
    </citation>
    <scope>NUCLEOTIDE SEQUENCE [LARGE SCALE GENOMIC DNA]</scope>
    <source>
        <strain evidence="1 2">NBRC 107716</strain>
    </source>
</reference>
<dbReference type="EMBL" id="BJZV01000019">
    <property type="protein sequence ID" value="GEP11512.1"/>
    <property type="molecule type" value="Genomic_DNA"/>
</dbReference>
<sequence>MNENRSKEWKRADAEFAKTQAPALQEISQEAAPSFLDEKSARLKAARLARDAADNDLTRKPLVKRG</sequence>
<name>A0A512JNJ9_9HYPH</name>